<gene>
    <name evidence="2" type="ORF">PGLA2088_LOCUS11188</name>
</gene>
<comment type="caution">
    <text evidence="2">The sequence shown here is derived from an EMBL/GenBank/DDBJ whole genome shotgun (WGS) entry which is preliminary data.</text>
</comment>
<feature type="compositionally biased region" description="Basic residues" evidence="1">
    <location>
        <begin position="82"/>
        <end position="95"/>
    </location>
</feature>
<feature type="compositionally biased region" description="Low complexity" evidence="1">
    <location>
        <begin position="33"/>
        <end position="49"/>
    </location>
</feature>
<name>A0A813ITB5_POLGL</name>
<evidence type="ECO:0000313" key="3">
    <source>
        <dbReference type="Proteomes" id="UP000626109"/>
    </source>
</evidence>
<evidence type="ECO:0000313" key="2">
    <source>
        <dbReference type="EMBL" id="CAE8654737.1"/>
    </source>
</evidence>
<proteinExistence type="predicted"/>
<sequence length="160" mass="18211">MTVQIRKLSSTVGCCCRPWLLHQSSERIHIDDNNNNSSRSSISSSSDNNNNDDDKNNNKNEKHGDRHNNNNNSNNNNDKKTRQPRQKQPHQHGKSKIQSPVMYPLMQQSCALILRGKFCPKKNLNNNNNNQQQPQPATTYCYTAVSVPFRRQTAAADAHL</sequence>
<dbReference type="EMBL" id="CAJNNW010012813">
    <property type="protein sequence ID" value="CAE8654737.1"/>
    <property type="molecule type" value="Genomic_DNA"/>
</dbReference>
<dbReference type="Proteomes" id="UP000626109">
    <property type="component" value="Unassembled WGS sequence"/>
</dbReference>
<feature type="region of interest" description="Disordered" evidence="1">
    <location>
        <begin position="30"/>
        <end position="101"/>
    </location>
</feature>
<dbReference type="AlphaFoldDB" id="A0A813ITB5"/>
<accession>A0A813ITB5</accession>
<protein>
    <submittedName>
        <fullName evidence="2">Uncharacterized protein</fullName>
    </submittedName>
</protein>
<organism evidence="2 3">
    <name type="scientific">Polarella glacialis</name>
    <name type="common">Dinoflagellate</name>
    <dbReference type="NCBI Taxonomy" id="89957"/>
    <lineage>
        <taxon>Eukaryota</taxon>
        <taxon>Sar</taxon>
        <taxon>Alveolata</taxon>
        <taxon>Dinophyceae</taxon>
        <taxon>Suessiales</taxon>
        <taxon>Suessiaceae</taxon>
        <taxon>Polarella</taxon>
    </lineage>
</organism>
<feature type="compositionally biased region" description="Basic and acidic residues" evidence="1">
    <location>
        <begin position="52"/>
        <end position="68"/>
    </location>
</feature>
<reference evidence="2" key="1">
    <citation type="submission" date="2021-02" db="EMBL/GenBank/DDBJ databases">
        <authorList>
            <person name="Dougan E. K."/>
            <person name="Rhodes N."/>
            <person name="Thang M."/>
            <person name="Chan C."/>
        </authorList>
    </citation>
    <scope>NUCLEOTIDE SEQUENCE</scope>
</reference>
<evidence type="ECO:0000256" key="1">
    <source>
        <dbReference type="SAM" id="MobiDB-lite"/>
    </source>
</evidence>